<dbReference type="STRING" id="634436.SAMN05216361_3190"/>
<dbReference type="EMBL" id="FQWD01000005">
    <property type="protein sequence ID" value="SHG87626.1"/>
    <property type="molecule type" value="Genomic_DNA"/>
</dbReference>
<dbReference type="RefSeq" id="WP_073324164.1">
    <property type="nucleotide sequence ID" value="NZ_FQWD01000005.1"/>
</dbReference>
<dbReference type="Pfam" id="PF04299">
    <property type="entry name" value="FMN_bind_2"/>
    <property type="match status" value="1"/>
</dbReference>
<dbReference type="OrthoDB" id="9794948at2"/>
<dbReference type="InterPro" id="IPR007396">
    <property type="entry name" value="TR_PAI2-type"/>
</dbReference>
<dbReference type="InterPro" id="IPR012349">
    <property type="entry name" value="Split_barrel_FMN-bd"/>
</dbReference>
<dbReference type="PANTHER" id="PTHR35802:SF1">
    <property type="entry name" value="PROTEASE SYNTHASE AND SPORULATION PROTEIN PAI 2"/>
    <property type="match status" value="1"/>
</dbReference>
<accession>A0A1M5NDD7</accession>
<keyword evidence="2" id="KW-1185">Reference proteome</keyword>
<evidence type="ECO:0000313" key="1">
    <source>
        <dbReference type="EMBL" id="SHG87626.1"/>
    </source>
</evidence>
<dbReference type="SUPFAM" id="SSF50475">
    <property type="entry name" value="FMN-binding split barrel"/>
    <property type="match status" value="1"/>
</dbReference>
<gene>
    <name evidence="1" type="ORF">SAMN05216361_3190</name>
</gene>
<dbReference type="AlphaFoldDB" id="A0A1M5NDD7"/>
<organism evidence="1 2">
    <name type="scientific">Marisediminitalea aggregata</name>
    <dbReference type="NCBI Taxonomy" id="634436"/>
    <lineage>
        <taxon>Bacteria</taxon>
        <taxon>Pseudomonadati</taxon>
        <taxon>Pseudomonadota</taxon>
        <taxon>Gammaproteobacteria</taxon>
        <taxon>Alteromonadales</taxon>
        <taxon>Alteromonadaceae</taxon>
        <taxon>Marisediminitalea</taxon>
    </lineage>
</organism>
<sequence>MFVPAPFAFKEKTEQLAFIDEYAFAVLVSQNLQATHIPLLARQDGDDLVLEGHVARGNPHWKKLDNTESLAVFAGPHAYISPGWYASSPNVPTWNYVAVHAKGHLNALDDTATLEVIDRIMDKFEPDMARPESGSAQADYQQKLLRGIVGIQLRVTSLEGVRKLGQHKSAADKTGVYNGLVNTGRHDALDLIDYMQRHQIACPEG</sequence>
<reference evidence="2" key="1">
    <citation type="submission" date="2016-11" db="EMBL/GenBank/DDBJ databases">
        <authorList>
            <person name="Varghese N."/>
            <person name="Submissions S."/>
        </authorList>
    </citation>
    <scope>NUCLEOTIDE SEQUENCE [LARGE SCALE GENOMIC DNA]</scope>
    <source>
        <strain evidence="2">CGMCC 1.8995</strain>
    </source>
</reference>
<name>A0A1M5NDD7_9ALTE</name>
<dbReference type="Proteomes" id="UP000184520">
    <property type="component" value="Unassembled WGS sequence"/>
</dbReference>
<dbReference type="PANTHER" id="PTHR35802">
    <property type="entry name" value="PROTEASE SYNTHASE AND SPORULATION PROTEIN PAI 2"/>
    <property type="match status" value="1"/>
</dbReference>
<dbReference type="Gene3D" id="2.30.110.10">
    <property type="entry name" value="Electron Transport, Fmn-binding Protein, Chain A"/>
    <property type="match status" value="1"/>
</dbReference>
<proteinExistence type="predicted"/>
<dbReference type="PIRSF" id="PIRSF010372">
    <property type="entry name" value="PaiB"/>
    <property type="match status" value="1"/>
</dbReference>
<protein>
    <submittedName>
        <fullName evidence="1">Transcriptional regulator</fullName>
    </submittedName>
</protein>
<evidence type="ECO:0000313" key="2">
    <source>
        <dbReference type="Proteomes" id="UP000184520"/>
    </source>
</evidence>